<dbReference type="FunCoup" id="A0A2G5EKB4">
    <property type="interactions" value="709"/>
</dbReference>
<reference evidence="6 7" key="1">
    <citation type="submission" date="2017-09" db="EMBL/GenBank/DDBJ databases">
        <title>WGS assembly of Aquilegia coerulea Goldsmith.</title>
        <authorList>
            <person name="Hodges S."/>
            <person name="Kramer E."/>
            <person name="Nordborg M."/>
            <person name="Tomkins J."/>
            <person name="Borevitz J."/>
            <person name="Derieg N."/>
            <person name="Yan J."/>
            <person name="Mihaltcheva S."/>
            <person name="Hayes R.D."/>
            <person name="Rokhsar D."/>
        </authorList>
    </citation>
    <scope>NUCLEOTIDE SEQUENCE [LARGE SCALE GENOMIC DNA]</scope>
    <source>
        <strain evidence="7">cv. Goldsmith</strain>
    </source>
</reference>
<evidence type="ECO:0000256" key="3">
    <source>
        <dbReference type="PROSITE-ProRule" id="PRU00266"/>
    </source>
</evidence>
<sequence length="365" mass="40022">MSITTDFPSMSNCFVFKSRLQEYAQKAGFVTPVYETVKEGPSHEPCFSSSVIVDNVKYNSLPGFFNRKAAEQSAAEVALLELAKSGKLNESISCPVHETGLCKNLLQEYAQKMNYALPSYVCRTHEAPGKKTSYFCTVDIGGIQYIGATAPTKKEAELKAARTALLAIQTNTSRAESNPNGSHELTVLPCKRKGTEPDAEKETPQPMKPKKTKFKKSKKQRSLQNRIDLATGNMESSLVLQGEDTRMLEAIKDEHGGEHLRSQVNEYEQVPITDPNNNSQNEQTFPLNSNPSDQGYLNMHLDSGVQVKLENLVNVVGAEQVATFGAAEIPVVNGEKFDSDNSLVGLNQTEDVRSEVKVEHGVGGC</sequence>
<feature type="domain" description="DRBM" evidence="5">
    <location>
        <begin position="101"/>
        <end position="170"/>
    </location>
</feature>
<feature type="region of interest" description="Disordered" evidence="4">
    <location>
        <begin position="172"/>
        <end position="240"/>
    </location>
</feature>
<dbReference type="GO" id="GO:0010468">
    <property type="term" value="P:regulation of gene expression"/>
    <property type="evidence" value="ECO:0007669"/>
    <property type="project" value="TreeGrafter"/>
</dbReference>
<dbReference type="OrthoDB" id="1904943at2759"/>
<dbReference type="PANTHER" id="PTHR11207:SF1">
    <property type="entry name" value="DOUBLE-STRANDED RNA-BINDING PROTEIN 1"/>
    <property type="match status" value="1"/>
</dbReference>
<dbReference type="STRING" id="218851.A0A2G5EKB4"/>
<feature type="compositionally biased region" description="Polar residues" evidence="4">
    <location>
        <begin position="172"/>
        <end position="183"/>
    </location>
</feature>
<dbReference type="PANTHER" id="PTHR11207">
    <property type="entry name" value="RIBONUCLEASE III"/>
    <property type="match status" value="1"/>
</dbReference>
<dbReference type="SMART" id="SM00358">
    <property type="entry name" value="DSRM"/>
    <property type="match status" value="2"/>
</dbReference>
<evidence type="ECO:0000256" key="4">
    <source>
        <dbReference type="SAM" id="MobiDB-lite"/>
    </source>
</evidence>
<dbReference type="EMBL" id="KZ305024">
    <property type="protein sequence ID" value="PIA56205.1"/>
    <property type="molecule type" value="Genomic_DNA"/>
</dbReference>
<evidence type="ECO:0000256" key="2">
    <source>
        <dbReference type="ARBA" id="ARBA00022884"/>
    </source>
</evidence>
<name>A0A2G5EKB4_AQUCA</name>
<dbReference type="CDD" id="cd19907">
    <property type="entry name" value="DSRM_AtDRB-like_rpt1"/>
    <property type="match status" value="1"/>
</dbReference>
<dbReference type="AlphaFoldDB" id="A0A2G5EKB4"/>
<feature type="compositionally biased region" description="Basic and acidic residues" evidence="4">
    <location>
        <begin position="193"/>
        <end position="203"/>
    </location>
</feature>
<dbReference type="GO" id="GO:0004525">
    <property type="term" value="F:ribonuclease III activity"/>
    <property type="evidence" value="ECO:0007669"/>
    <property type="project" value="TreeGrafter"/>
</dbReference>
<evidence type="ECO:0000256" key="1">
    <source>
        <dbReference type="ARBA" id="ARBA00022737"/>
    </source>
</evidence>
<dbReference type="GO" id="GO:0006396">
    <property type="term" value="P:RNA processing"/>
    <property type="evidence" value="ECO:0007669"/>
    <property type="project" value="TreeGrafter"/>
</dbReference>
<dbReference type="PROSITE" id="PS50137">
    <property type="entry name" value="DS_RBD"/>
    <property type="match status" value="2"/>
</dbReference>
<protein>
    <recommendedName>
        <fullName evidence="5">DRBM domain-containing protein</fullName>
    </recommendedName>
</protein>
<organism evidence="6 7">
    <name type="scientific">Aquilegia coerulea</name>
    <name type="common">Rocky mountain columbine</name>
    <dbReference type="NCBI Taxonomy" id="218851"/>
    <lineage>
        <taxon>Eukaryota</taxon>
        <taxon>Viridiplantae</taxon>
        <taxon>Streptophyta</taxon>
        <taxon>Embryophyta</taxon>
        <taxon>Tracheophyta</taxon>
        <taxon>Spermatophyta</taxon>
        <taxon>Magnoliopsida</taxon>
        <taxon>Ranunculales</taxon>
        <taxon>Ranunculaceae</taxon>
        <taxon>Thalictroideae</taxon>
        <taxon>Aquilegia</taxon>
    </lineage>
</organism>
<keyword evidence="1" id="KW-0677">Repeat</keyword>
<dbReference type="GO" id="GO:0003725">
    <property type="term" value="F:double-stranded RNA binding"/>
    <property type="evidence" value="ECO:0007669"/>
    <property type="project" value="InterPro"/>
</dbReference>
<evidence type="ECO:0000313" key="7">
    <source>
        <dbReference type="Proteomes" id="UP000230069"/>
    </source>
</evidence>
<feature type="domain" description="DRBM" evidence="5">
    <location>
        <begin position="15"/>
        <end position="84"/>
    </location>
</feature>
<gene>
    <name evidence="6" type="ORF">AQUCO_00700512v1</name>
</gene>
<evidence type="ECO:0000259" key="5">
    <source>
        <dbReference type="PROSITE" id="PS50137"/>
    </source>
</evidence>
<keyword evidence="7" id="KW-1185">Reference proteome</keyword>
<dbReference type="GO" id="GO:0005634">
    <property type="term" value="C:nucleus"/>
    <property type="evidence" value="ECO:0007669"/>
    <property type="project" value="TreeGrafter"/>
</dbReference>
<keyword evidence="2 3" id="KW-0694">RNA-binding</keyword>
<dbReference type="Pfam" id="PF00035">
    <property type="entry name" value="dsrm"/>
    <property type="match status" value="2"/>
</dbReference>
<feature type="compositionally biased region" description="Basic residues" evidence="4">
    <location>
        <begin position="208"/>
        <end position="221"/>
    </location>
</feature>
<dbReference type="Gene3D" id="3.30.160.20">
    <property type="match status" value="2"/>
</dbReference>
<proteinExistence type="predicted"/>
<accession>A0A2G5EKB4</accession>
<feature type="region of interest" description="Disordered" evidence="4">
    <location>
        <begin position="271"/>
        <end position="292"/>
    </location>
</feature>
<dbReference type="SUPFAM" id="SSF54768">
    <property type="entry name" value="dsRNA-binding domain-like"/>
    <property type="match status" value="2"/>
</dbReference>
<dbReference type="InterPro" id="IPR014720">
    <property type="entry name" value="dsRBD_dom"/>
</dbReference>
<dbReference type="Proteomes" id="UP000230069">
    <property type="component" value="Unassembled WGS sequence"/>
</dbReference>
<dbReference type="InParanoid" id="A0A2G5EKB4"/>
<evidence type="ECO:0000313" key="6">
    <source>
        <dbReference type="EMBL" id="PIA56205.1"/>
    </source>
</evidence>
<dbReference type="InterPro" id="IPR044450">
    <property type="entry name" value="AtDRB-like_DSRM_1"/>
</dbReference>
<feature type="compositionally biased region" description="Polar residues" evidence="4">
    <location>
        <begin position="274"/>
        <end position="292"/>
    </location>
</feature>